<dbReference type="EMBL" id="RWGY01000009">
    <property type="protein sequence ID" value="TVU34193.1"/>
    <property type="molecule type" value="Genomic_DNA"/>
</dbReference>
<evidence type="ECO:0000313" key="3">
    <source>
        <dbReference type="EMBL" id="TVU34193.1"/>
    </source>
</evidence>
<feature type="domain" description="FAR1" evidence="2">
    <location>
        <begin position="60"/>
        <end position="127"/>
    </location>
</feature>
<accession>A0A5J9VDR3</accession>
<dbReference type="OrthoDB" id="1877160at2759"/>
<dbReference type="Proteomes" id="UP000324897">
    <property type="component" value="Unassembled WGS sequence"/>
</dbReference>
<dbReference type="AlphaFoldDB" id="A0A5J9VDR3"/>
<dbReference type="PANTHER" id="PTHR46328:SF35">
    <property type="entry name" value="PROTEIN FAR1-RELATED SEQUENCE 5-LIKE"/>
    <property type="match status" value="1"/>
</dbReference>
<evidence type="ECO:0000313" key="4">
    <source>
        <dbReference type="Proteomes" id="UP000324897"/>
    </source>
</evidence>
<name>A0A5J9VDR3_9POAL</name>
<dbReference type="Pfam" id="PF03101">
    <property type="entry name" value="FAR1"/>
    <property type="match status" value="1"/>
</dbReference>
<protein>
    <recommendedName>
        <fullName evidence="2">FAR1 domain-containing protein</fullName>
    </recommendedName>
</protein>
<sequence>MDDPSTNAISQGSSSDMSISTEDEGNEQNKKASIEFSEEIGAVEDPVLGMTFDNEDVVWNYYTNYAKSKGCGVTTRSSRARDDGELKYVTLSCSRQGAQSKSKNMLKPNPLAGTECKAKINVVRWSDAGGHENLTFGEKDCRNFLDKTRSIMDLDDESRLRNTAKTWSGLKLSTNVLTSYNQRK</sequence>
<evidence type="ECO:0000256" key="1">
    <source>
        <dbReference type="SAM" id="MobiDB-lite"/>
    </source>
</evidence>
<feature type="region of interest" description="Disordered" evidence="1">
    <location>
        <begin position="1"/>
        <end position="36"/>
    </location>
</feature>
<feature type="non-terminal residue" evidence="3">
    <location>
        <position position="1"/>
    </location>
</feature>
<gene>
    <name evidence="3" type="ORF">EJB05_16024</name>
</gene>
<dbReference type="Gramene" id="TVU34193">
    <property type="protein sequence ID" value="TVU34193"/>
    <property type="gene ID" value="EJB05_16024"/>
</dbReference>
<feature type="compositionally biased region" description="Low complexity" evidence="1">
    <location>
        <begin position="10"/>
        <end position="20"/>
    </location>
</feature>
<organism evidence="3 4">
    <name type="scientific">Eragrostis curvula</name>
    <name type="common">weeping love grass</name>
    <dbReference type="NCBI Taxonomy" id="38414"/>
    <lineage>
        <taxon>Eukaryota</taxon>
        <taxon>Viridiplantae</taxon>
        <taxon>Streptophyta</taxon>
        <taxon>Embryophyta</taxon>
        <taxon>Tracheophyta</taxon>
        <taxon>Spermatophyta</taxon>
        <taxon>Magnoliopsida</taxon>
        <taxon>Liliopsida</taxon>
        <taxon>Poales</taxon>
        <taxon>Poaceae</taxon>
        <taxon>PACMAD clade</taxon>
        <taxon>Chloridoideae</taxon>
        <taxon>Eragrostideae</taxon>
        <taxon>Eragrostidinae</taxon>
        <taxon>Eragrostis</taxon>
    </lineage>
</organism>
<keyword evidence="4" id="KW-1185">Reference proteome</keyword>
<comment type="caution">
    <text evidence="3">The sequence shown here is derived from an EMBL/GenBank/DDBJ whole genome shotgun (WGS) entry which is preliminary data.</text>
</comment>
<proteinExistence type="predicted"/>
<reference evidence="3 4" key="1">
    <citation type="journal article" date="2019" name="Sci. Rep.">
        <title>A high-quality genome of Eragrostis curvula grass provides insights into Poaceae evolution and supports new strategies to enhance forage quality.</title>
        <authorList>
            <person name="Carballo J."/>
            <person name="Santos B.A.C.M."/>
            <person name="Zappacosta D."/>
            <person name="Garbus I."/>
            <person name="Selva J.P."/>
            <person name="Gallo C.A."/>
            <person name="Diaz A."/>
            <person name="Albertini E."/>
            <person name="Caccamo M."/>
            <person name="Echenique V."/>
        </authorList>
    </citation>
    <scope>NUCLEOTIDE SEQUENCE [LARGE SCALE GENOMIC DNA]</scope>
    <source>
        <strain evidence="4">cv. Victoria</strain>
        <tissue evidence="3">Leaf</tissue>
    </source>
</reference>
<dbReference type="InterPro" id="IPR004330">
    <property type="entry name" value="FAR1_DNA_bnd_dom"/>
</dbReference>
<evidence type="ECO:0000259" key="2">
    <source>
        <dbReference type="Pfam" id="PF03101"/>
    </source>
</evidence>
<dbReference type="PANTHER" id="PTHR46328">
    <property type="entry name" value="FAR-RED IMPAIRED RESPONSIVE (FAR1) FAMILY PROTEIN-RELATED"/>
    <property type="match status" value="1"/>
</dbReference>